<organism evidence="1 2">
    <name type="scientific">Adineta steineri</name>
    <dbReference type="NCBI Taxonomy" id="433720"/>
    <lineage>
        <taxon>Eukaryota</taxon>
        <taxon>Metazoa</taxon>
        <taxon>Spiralia</taxon>
        <taxon>Gnathifera</taxon>
        <taxon>Rotifera</taxon>
        <taxon>Eurotatoria</taxon>
        <taxon>Bdelloidea</taxon>
        <taxon>Adinetida</taxon>
        <taxon>Adinetidae</taxon>
        <taxon>Adineta</taxon>
    </lineage>
</organism>
<evidence type="ECO:0000313" key="1">
    <source>
        <dbReference type="EMBL" id="CAF4008385.1"/>
    </source>
</evidence>
<feature type="non-terminal residue" evidence="1">
    <location>
        <position position="1"/>
    </location>
</feature>
<protein>
    <submittedName>
        <fullName evidence="1">Uncharacterized protein</fullName>
    </submittedName>
</protein>
<accession>A0A819P766</accession>
<gene>
    <name evidence="1" type="ORF">KXQ929_LOCUS28916</name>
</gene>
<evidence type="ECO:0000313" key="2">
    <source>
        <dbReference type="Proteomes" id="UP000663868"/>
    </source>
</evidence>
<comment type="caution">
    <text evidence="1">The sequence shown here is derived from an EMBL/GenBank/DDBJ whole genome shotgun (WGS) entry which is preliminary data.</text>
</comment>
<dbReference type="EMBL" id="CAJOBB010002920">
    <property type="protein sequence ID" value="CAF4008385.1"/>
    <property type="molecule type" value="Genomic_DNA"/>
</dbReference>
<dbReference type="AlphaFoldDB" id="A0A819P766"/>
<dbReference type="Proteomes" id="UP000663868">
    <property type="component" value="Unassembled WGS sequence"/>
</dbReference>
<proteinExistence type="predicted"/>
<sequence>MLGDRKTLLWSLPECCVVVVTVDCVEVMVGVTSDVVVCGDDVAEV</sequence>
<name>A0A819P766_9BILA</name>
<reference evidence="1" key="1">
    <citation type="submission" date="2021-02" db="EMBL/GenBank/DDBJ databases">
        <authorList>
            <person name="Nowell W R."/>
        </authorList>
    </citation>
    <scope>NUCLEOTIDE SEQUENCE</scope>
</reference>